<comment type="caution">
    <text evidence="2">The sequence shown here is derived from an EMBL/GenBank/DDBJ whole genome shotgun (WGS) entry which is preliminary data.</text>
</comment>
<evidence type="ECO:0000313" key="3">
    <source>
        <dbReference type="Proteomes" id="UP001054837"/>
    </source>
</evidence>
<evidence type="ECO:0000256" key="1">
    <source>
        <dbReference type="SAM" id="MobiDB-lite"/>
    </source>
</evidence>
<reference evidence="2 3" key="1">
    <citation type="submission" date="2021-06" db="EMBL/GenBank/DDBJ databases">
        <title>Caerostris darwini draft genome.</title>
        <authorList>
            <person name="Kono N."/>
            <person name="Arakawa K."/>
        </authorList>
    </citation>
    <scope>NUCLEOTIDE SEQUENCE [LARGE SCALE GENOMIC DNA]</scope>
</reference>
<dbReference type="EMBL" id="BPLQ01008573">
    <property type="protein sequence ID" value="GIY38276.1"/>
    <property type="molecule type" value="Genomic_DNA"/>
</dbReference>
<keyword evidence="3" id="KW-1185">Reference proteome</keyword>
<organism evidence="2 3">
    <name type="scientific">Caerostris darwini</name>
    <dbReference type="NCBI Taxonomy" id="1538125"/>
    <lineage>
        <taxon>Eukaryota</taxon>
        <taxon>Metazoa</taxon>
        <taxon>Ecdysozoa</taxon>
        <taxon>Arthropoda</taxon>
        <taxon>Chelicerata</taxon>
        <taxon>Arachnida</taxon>
        <taxon>Araneae</taxon>
        <taxon>Araneomorphae</taxon>
        <taxon>Entelegynae</taxon>
        <taxon>Araneoidea</taxon>
        <taxon>Araneidae</taxon>
        <taxon>Caerostris</taxon>
    </lineage>
</organism>
<protein>
    <submittedName>
        <fullName evidence="2">Uncharacterized protein</fullName>
    </submittedName>
</protein>
<feature type="compositionally biased region" description="Polar residues" evidence="1">
    <location>
        <begin position="44"/>
        <end position="56"/>
    </location>
</feature>
<gene>
    <name evidence="2" type="ORF">CDAR_107141</name>
</gene>
<feature type="region of interest" description="Disordered" evidence="1">
    <location>
        <begin position="43"/>
        <end position="86"/>
    </location>
</feature>
<accession>A0AAV4SZ29</accession>
<dbReference type="Proteomes" id="UP001054837">
    <property type="component" value="Unassembled WGS sequence"/>
</dbReference>
<dbReference type="AlphaFoldDB" id="A0AAV4SZ29"/>
<evidence type="ECO:0000313" key="2">
    <source>
        <dbReference type="EMBL" id="GIY38276.1"/>
    </source>
</evidence>
<proteinExistence type="predicted"/>
<sequence length="131" mass="14588">MPWGRWEEKRTQEGLGTIRGLPDKEVTDVTAYVELFHLDPRVVGQTSITNPSSTNQRSDHLTTSTESTNSSNKNSSGCHITHSPSLISLHPRSGSFIYPWPEPPQIGRPCFGPSQIPNRKHQLIELGPPSY</sequence>
<name>A0AAV4SZ29_9ARAC</name>
<feature type="compositionally biased region" description="Low complexity" evidence="1">
    <location>
        <begin position="62"/>
        <end position="76"/>
    </location>
</feature>